<sequence>MDLTHDNGLNNFTYQDGILAMVPYDVNGRMLAVAPGLMLIERLAQFWRAGQELI</sequence>
<keyword evidence="2" id="KW-1185">Reference proteome</keyword>
<accession>A0ABT8CD74</accession>
<dbReference type="Proteomes" id="UP001236663">
    <property type="component" value="Unassembled WGS sequence"/>
</dbReference>
<proteinExistence type="predicted"/>
<dbReference type="EMBL" id="JAUFQS010000047">
    <property type="protein sequence ID" value="MDN3690485.1"/>
    <property type="molecule type" value="Genomic_DNA"/>
</dbReference>
<gene>
    <name evidence="1" type="ORF">QWZ15_21885</name>
</gene>
<name>A0ABT8CD74_9BACT</name>
<comment type="caution">
    <text evidence="1">The sequence shown here is derived from an EMBL/GenBank/DDBJ whole genome shotgun (WGS) entry which is preliminary data.</text>
</comment>
<protein>
    <submittedName>
        <fullName evidence="1">Uncharacterized protein</fullName>
    </submittedName>
</protein>
<reference evidence="2" key="1">
    <citation type="journal article" date="2019" name="Int. J. Syst. Evol. Microbiol.">
        <title>The Global Catalogue of Microorganisms (GCM) 10K type strain sequencing project: providing services to taxonomists for standard genome sequencing and annotation.</title>
        <authorList>
            <consortium name="The Broad Institute Genomics Platform"/>
            <consortium name="The Broad Institute Genome Sequencing Center for Infectious Disease"/>
            <person name="Wu L."/>
            <person name="Ma J."/>
        </authorList>
    </citation>
    <scope>NUCLEOTIDE SEQUENCE [LARGE SCALE GENOMIC DNA]</scope>
    <source>
        <strain evidence="2">CECT 7706</strain>
    </source>
</reference>
<evidence type="ECO:0000313" key="1">
    <source>
        <dbReference type="EMBL" id="MDN3690485.1"/>
    </source>
</evidence>
<dbReference type="RefSeq" id="WP_205601999.1">
    <property type="nucleotide sequence ID" value="NZ_JAUFQS010000047.1"/>
</dbReference>
<evidence type="ECO:0000313" key="2">
    <source>
        <dbReference type="Proteomes" id="UP001236663"/>
    </source>
</evidence>
<organism evidence="1 2">
    <name type="scientific">Cyclobacterium jeungdonense</name>
    <dbReference type="NCBI Taxonomy" id="708087"/>
    <lineage>
        <taxon>Bacteria</taxon>
        <taxon>Pseudomonadati</taxon>
        <taxon>Bacteroidota</taxon>
        <taxon>Cytophagia</taxon>
        <taxon>Cytophagales</taxon>
        <taxon>Cyclobacteriaceae</taxon>
        <taxon>Cyclobacterium</taxon>
    </lineage>
</organism>